<organism evidence="1 2">
    <name type="scientific">Alicyclobacillus dauci</name>
    <dbReference type="NCBI Taxonomy" id="1475485"/>
    <lineage>
        <taxon>Bacteria</taxon>
        <taxon>Bacillati</taxon>
        <taxon>Bacillota</taxon>
        <taxon>Bacilli</taxon>
        <taxon>Bacillales</taxon>
        <taxon>Alicyclobacillaceae</taxon>
        <taxon>Alicyclobacillus</taxon>
    </lineage>
</organism>
<proteinExistence type="predicted"/>
<dbReference type="RefSeq" id="WP_268044457.1">
    <property type="nucleotide sequence ID" value="NZ_CP104064.1"/>
</dbReference>
<protein>
    <submittedName>
        <fullName evidence="1">Uncharacterized protein</fullName>
    </submittedName>
</protein>
<name>A0ABY6Z3X8_9BACL</name>
<evidence type="ECO:0000313" key="1">
    <source>
        <dbReference type="EMBL" id="WAH37026.1"/>
    </source>
</evidence>
<dbReference type="Proteomes" id="UP001164803">
    <property type="component" value="Chromosome"/>
</dbReference>
<accession>A0ABY6Z3X8</accession>
<keyword evidence="2" id="KW-1185">Reference proteome</keyword>
<evidence type="ECO:0000313" key="2">
    <source>
        <dbReference type="Proteomes" id="UP001164803"/>
    </source>
</evidence>
<sequence>MPKDQQIPIDGNLTLEITRRKGTKSRAILIALVGEYDGFLLDYYDSAKDAEEAARHFKECYKVAVEAGFKVVERFFVLEDACRVSVAEGLAVEEPVEAFREVLRMLKAYQMPEKFLKRRQEQAALAACSMVLYCPSIF</sequence>
<gene>
    <name evidence="1" type="ORF">NZD86_00115</name>
</gene>
<reference evidence="1" key="1">
    <citation type="submission" date="2022-08" db="EMBL/GenBank/DDBJ databases">
        <title>Alicyclobacillus dauci DSM2870, complete genome.</title>
        <authorList>
            <person name="Wang Q."/>
            <person name="Cai R."/>
            <person name="Wang Z."/>
        </authorList>
    </citation>
    <scope>NUCLEOTIDE SEQUENCE</scope>
    <source>
        <strain evidence="1">DSM 28700</strain>
    </source>
</reference>
<dbReference type="EMBL" id="CP104064">
    <property type="protein sequence ID" value="WAH37026.1"/>
    <property type="molecule type" value="Genomic_DNA"/>
</dbReference>